<dbReference type="AlphaFoldDB" id="A0A421FPB6"/>
<dbReference type="GO" id="GO:0003723">
    <property type="term" value="F:RNA binding"/>
    <property type="evidence" value="ECO:0007669"/>
    <property type="project" value="UniProtKB-UniRule"/>
</dbReference>
<feature type="compositionally biased region" description="Basic and acidic residues" evidence="2">
    <location>
        <begin position="422"/>
        <end position="431"/>
    </location>
</feature>
<dbReference type="CDD" id="cd00590">
    <property type="entry name" value="RRM_SF"/>
    <property type="match status" value="1"/>
</dbReference>
<feature type="compositionally biased region" description="Low complexity" evidence="2">
    <location>
        <begin position="320"/>
        <end position="340"/>
    </location>
</feature>
<evidence type="ECO:0000313" key="5">
    <source>
        <dbReference type="Proteomes" id="UP000284657"/>
    </source>
</evidence>
<dbReference type="PANTHER" id="PTHR18964">
    <property type="entry name" value="ROK (REPRESSOR, ORF, KINASE) FAMILY"/>
    <property type="match status" value="1"/>
</dbReference>
<feature type="compositionally biased region" description="Basic and acidic residues" evidence="2">
    <location>
        <begin position="178"/>
        <end position="191"/>
    </location>
</feature>
<feature type="compositionally biased region" description="Acidic residues" evidence="2">
    <location>
        <begin position="344"/>
        <end position="364"/>
    </location>
</feature>
<dbReference type="Gene3D" id="3.30.420.40">
    <property type="match status" value="2"/>
</dbReference>
<feature type="region of interest" description="Disordered" evidence="2">
    <location>
        <begin position="206"/>
        <end position="261"/>
    </location>
</feature>
<dbReference type="InterPro" id="IPR000504">
    <property type="entry name" value="RRM_dom"/>
</dbReference>
<dbReference type="CDD" id="cd23763">
    <property type="entry name" value="ASKHA_ATPase_ROK"/>
    <property type="match status" value="1"/>
</dbReference>
<dbReference type="Pfam" id="PF00076">
    <property type="entry name" value="RRM_1"/>
    <property type="match status" value="1"/>
</dbReference>
<dbReference type="InterPro" id="IPR000600">
    <property type="entry name" value="ROK"/>
</dbReference>
<feature type="compositionally biased region" description="Basic and acidic residues" evidence="2">
    <location>
        <begin position="604"/>
        <end position="618"/>
    </location>
</feature>
<keyword evidence="1" id="KW-0694">RNA-binding</keyword>
<feature type="compositionally biased region" description="Basic residues" evidence="2">
    <location>
        <begin position="539"/>
        <end position="549"/>
    </location>
</feature>
<reference evidence="4 5" key="1">
    <citation type="submission" date="2018-07" db="EMBL/GenBank/DDBJ databases">
        <title>Genome sequencing of oomycete isolates from Chile give support for New Zealand origin for Phytophthora kernoviae and make available the first Nothophytophthora sp. genome.</title>
        <authorList>
            <person name="Studholme D.J."/>
            <person name="Sanfuentes E."/>
            <person name="Panda P."/>
            <person name="Hill R."/>
            <person name="Sambles C."/>
            <person name="Grant M."/>
            <person name="Williams N.M."/>
            <person name="Mcdougal R.L."/>
        </authorList>
    </citation>
    <scope>NUCLEOTIDE SEQUENCE [LARGE SCALE GENOMIC DNA]</scope>
    <source>
        <strain evidence="4">Chile7</strain>
    </source>
</reference>
<organism evidence="4 5">
    <name type="scientific">Phytophthora kernoviae</name>
    <dbReference type="NCBI Taxonomy" id="325452"/>
    <lineage>
        <taxon>Eukaryota</taxon>
        <taxon>Sar</taxon>
        <taxon>Stramenopiles</taxon>
        <taxon>Oomycota</taxon>
        <taxon>Peronosporomycetes</taxon>
        <taxon>Peronosporales</taxon>
        <taxon>Peronosporaceae</taxon>
        <taxon>Phytophthora</taxon>
    </lineage>
</organism>
<evidence type="ECO:0000313" key="4">
    <source>
        <dbReference type="EMBL" id="RLN48481.1"/>
    </source>
</evidence>
<feature type="region of interest" description="Disordered" evidence="2">
    <location>
        <begin position="175"/>
        <end position="194"/>
    </location>
</feature>
<feature type="compositionally biased region" description="Acidic residues" evidence="2">
    <location>
        <begin position="458"/>
        <end position="470"/>
    </location>
</feature>
<name>A0A421FPB6_9STRA</name>
<dbReference type="InterPro" id="IPR012677">
    <property type="entry name" value="Nucleotide-bd_a/b_plait_sf"/>
</dbReference>
<evidence type="ECO:0000256" key="1">
    <source>
        <dbReference type="PROSITE-ProRule" id="PRU00176"/>
    </source>
</evidence>
<dbReference type="GO" id="GO:0008761">
    <property type="term" value="F:UDP-N-acetylglucosamine 2-epimerase activity"/>
    <property type="evidence" value="ECO:0007669"/>
    <property type="project" value="TreeGrafter"/>
</dbReference>
<feature type="compositionally biased region" description="Basic and acidic residues" evidence="2">
    <location>
        <begin position="500"/>
        <end position="523"/>
    </location>
</feature>
<evidence type="ECO:0000259" key="3">
    <source>
        <dbReference type="PROSITE" id="PS50102"/>
    </source>
</evidence>
<dbReference type="InterPro" id="IPR043129">
    <property type="entry name" value="ATPase_NBD"/>
</dbReference>
<evidence type="ECO:0000256" key="2">
    <source>
        <dbReference type="SAM" id="MobiDB-lite"/>
    </source>
</evidence>
<dbReference type="PANTHER" id="PTHR18964:SF149">
    <property type="entry name" value="BIFUNCTIONAL UDP-N-ACETYLGLUCOSAMINE 2-EPIMERASE_N-ACETYLMANNOSAMINE KINASE"/>
    <property type="match status" value="1"/>
</dbReference>
<gene>
    <name evidence="4" type="ORF">BBJ29_008228</name>
</gene>
<dbReference type="EMBL" id="MBAD02002300">
    <property type="protein sequence ID" value="RLN48481.1"/>
    <property type="molecule type" value="Genomic_DNA"/>
</dbReference>
<protein>
    <recommendedName>
        <fullName evidence="3">RRM domain-containing protein</fullName>
    </recommendedName>
</protein>
<feature type="compositionally biased region" description="Basic residues" evidence="2">
    <location>
        <begin position="370"/>
        <end position="393"/>
    </location>
</feature>
<dbReference type="SUPFAM" id="SSF53067">
    <property type="entry name" value="Actin-like ATPase domain"/>
    <property type="match status" value="1"/>
</dbReference>
<dbReference type="GO" id="GO:0009384">
    <property type="term" value="F:N-acylmannosamine kinase activity"/>
    <property type="evidence" value="ECO:0007669"/>
    <property type="project" value="TreeGrafter"/>
</dbReference>
<feature type="compositionally biased region" description="Acidic residues" evidence="2">
    <location>
        <begin position="411"/>
        <end position="421"/>
    </location>
</feature>
<dbReference type="InterPro" id="IPR035979">
    <property type="entry name" value="RBD_domain_sf"/>
</dbReference>
<feature type="region of interest" description="Disordered" evidence="2">
    <location>
        <begin position="282"/>
        <end position="622"/>
    </location>
</feature>
<dbReference type="PROSITE" id="PS50102">
    <property type="entry name" value="RRM"/>
    <property type="match status" value="1"/>
</dbReference>
<dbReference type="SUPFAM" id="SSF54928">
    <property type="entry name" value="RNA-binding domain, RBD"/>
    <property type="match status" value="1"/>
</dbReference>
<feature type="domain" description="RRM" evidence="3">
    <location>
        <begin position="681"/>
        <end position="766"/>
    </location>
</feature>
<feature type="compositionally biased region" description="Polar residues" evidence="2">
    <location>
        <begin position="232"/>
        <end position="241"/>
    </location>
</feature>
<dbReference type="SMART" id="SM00360">
    <property type="entry name" value="RRM"/>
    <property type="match status" value="1"/>
</dbReference>
<dbReference type="Pfam" id="PF00480">
    <property type="entry name" value="ROK"/>
    <property type="match status" value="1"/>
</dbReference>
<dbReference type="Gene3D" id="3.30.70.330">
    <property type="match status" value="1"/>
</dbReference>
<feature type="compositionally biased region" description="Basic and acidic residues" evidence="2">
    <location>
        <begin position="550"/>
        <end position="559"/>
    </location>
</feature>
<feature type="compositionally biased region" description="Polar residues" evidence="2">
    <location>
        <begin position="435"/>
        <end position="453"/>
    </location>
</feature>
<sequence length="976" mass="106926">MTSDLWESELLRARQWIAAGRRETQQEQQLTFQRVKSHIQFRDHQRSLQSATTASEDEDEDDLALDFLGDVDASDINTLLQAEAAKASVPPPVELATPIASSVMPSANDLLKPLEMPTNLVSPKLKPTGKATVPMSQLKANNISTRREVIASATLGSDADVQELMQDLQLDVTQLQQSDKEQEEGKTEESTPPHLLKIYGAITKGASNGSTQDKLGRLASNGIGSGRAAPSSYMQQATSKSPMEPHRKLAAATGTAATSKTDDVAAEMLSWVSGYRDPAVIRRKEDMARRKRKTTHRYGANSEEERRQALLELKQITHRSSSNSSESDSNSDGDFSSDYSSAEDVPEQEEPEEVDLLSDDYLNTDEDKQPKRRKRLRQTQVKQKKKTRSRKPIITRGADDDEFSDTGTIDLEGEELSVESEESNHKEKSDATEVITDSSMDVEQATEMLNSHSKPTDPETEILDDDDVISDDLGLNYSDDSNAGQQAARDENNAASSDQKTADEKQDNSDPKQKDAGGKKETKAGVQQFFDFAPLTLKPKAKTTTRKKIPIHDYAETHLNKSGNPAGKTTDEPKKTPVTTTKPPIGSNGLRPSKKPLATTTSIDGKENASDVHEEGGYKRPSRFKKMQAEAAQKGALATFDNNDDDVFISDSDDEGLVIKETEDIRFNLDSIPVDEGLMAKQVYVTGVNPTVCSEQLEEDFARFGVAVDRDMGFPAIDIFPCQRNHLGRGDACITFDTEDGAQAAVEELNSKNIKNSMIRVRRMDVHTQRILTVQFKTVRDSWKCTEAQCRADVSIWKAKCDKCGRKRVYGPSNIKIGAESWLCSLCFTANDLFATSCHGCMEALPEMELRVQDLVGVGVGCPGVVLPGGVVHAAANFPTWSGVPLQKLLADRISRLVQVCNDADVAIMAEQWVGTAHGVKSFLMITLGTGVGFGIVDDGHLVRGGTNAIEGGHMTVWMLSTRVHRGVHVGQRAIA</sequence>
<dbReference type="Proteomes" id="UP000284657">
    <property type="component" value="Unassembled WGS sequence"/>
</dbReference>
<accession>A0A421FPB6</accession>
<proteinExistence type="predicted"/>
<comment type="caution">
    <text evidence="4">The sequence shown here is derived from an EMBL/GenBank/DDBJ whole genome shotgun (WGS) entry which is preliminary data.</text>
</comment>